<dbReference type="Proteomes" id="UP001172155">
    <property type="component" value="Unassembled WGS sequence"/>
</dbReference>
<reference evidence="2" key="1">
    <citation type="submission" date="2023-06" db="EMBL/GenBank/DDBJ databases">
        <title>Genome-scale phylogeny and comparative genomics of the fungal order Sordariales.</title>
        <authorList>
            <consortium name="Lawrence Berkeley National Laboratory"/>
            <person name="Hensen N."/>
            <person name="Bonometti L."/>
            <person name="Westerberg I."/>
            <person name="Brannstrom I.O."/>
            <person name="Guillou S."/>
            <person name="Cros-Aarteil S."/>
            <person name="Calhoun S."/>
            <person name="Haridas S."/>
            <person name="Kuo A."/>
            <person name="Mondo S."/>
            <person name="Pangilinan J."/>
            <person name="Riley R."/>
            <person name="LaButti K."/>
            <person name="Andreopoulos B."/>
            <person name="Lipzen A."/>
            <person name="Chen C."/>
            <person name="Yanf M."/>
            <person name="Daum C."/>
            <person name="Ng V."/>
            <person name="Clum A."/>
            <person name="Steindorff A."/>
            <person name="Ohm R."/>
            <person name="Martin F."/>
            <person name="Silar P."/>
            <person name="Natvig D."/>
            <person name="Lalanne C."/>
            <person name="Gautier V."/>
            <person name="Ament-velasquez S.L."/>
            <person name="Kruys A."/>
            <person name="Hutchinson M.I."/>
            <person name="Powell A.J."/>
            <person name="Barry K."/>
            <person name="Miller A.N."/>
            <person name="Grigoriev I.V."/>
            <person name="Debuchy R."/>
            <person name="Gladieux P."/>
            <person name="Thoren M.H."/>
            <person name="Johannesson H."/>
        </authorList>
    </citation>
    <scope>NUCLEOTIDE SEQUENCE</scope>
    <source>
        <strain evidence="2">SMH3187-1</strain>
    </source>
</reference>
<proteinExistence type="predicted"/>
<feature type="compositionally biased region" description="Pro residues" evidence="1">
    <location>
        <begin position="72"/>
        <end position="82"/>
    </location>
</feature>
<feature type="region of interest" description="Disordered" evidence="1">
    <location>
        <begin position="70"/>
        <end position="91"/>
    </location>
</feature>
<name>A0AA40BPT5_9PEZI</name>
<sequence length="224" mass="24375">MREPNLLYPTLHPTPHGMQRPTLVVTAAAQRQPCARCSWAELQCMRAEEGCVGSTSPPTPFPPYRIGATNGPGPPFRGPTPKSPKVTRPKAPWAPGRWSLPVLGIPVMGVGISSSRRLFPPLLIEMMVMGLSVTLTLWGAGTPTLHPSIHPSIHLIDLKEALGVGAFVVSRCAELDSGIVPWHSHSLAVPSSWVVEGFWPRPGECCRGREPGRREQRKTRRAVV</sequence>
<gene>
    <name evidence="2" type="ORF">B0T18DRAFT_238328</name>
</gene>
<protein>
    <submittedName>
        <fullName evidence="2">Uncharacterized protein</fullName>
    </submittedName>
</protein>
<comment type="caution">
    <text evidence="2">The sequence shown here is derived from an EMBL/GenBank/DDBJ whole genome shotgun (WGS) entry which is preliminary data.</text>
</comment>
<evidence type="ECO:0000313" key="3">
    <source>
        <dbReference type="Proteomes" id="UP001172155"/>
    </source>
</evidence>
<dbReference type="EMBL" id="JAUKUD010000007">
    <property type="protein sequence ID" value="KAK0738028.1"/>
    <property type="molecule type" value="Genomic_DNA"/>
</dbReference>
<evidence type="ECO:0000313" key="2">
    <source>
        <dbReference type="EMBL" id="KAK0738028.1"/>
    </source>
</evidence>
<keyword evidence="3" id="KW-1185">Reference proteome</keyword>
<dbReference type="AlphaFoldDB" id="A0AA40BPT5"/>
<accession>A0AA40BPT5</accession>
<evidence type="ECO:0000256" key="1">
    <source>
        <dbReference type="SAM" id="MobiDB-lite"/>
    </source>
</evidence>
<organism evidence="2 3">
    <name type="scientific">Schizothecium vesticola</name>
    <dbReference type="NCBI Taxonomy" id="314040"/>
    <lineage>
        <taxon>Eukaryota</taxon>
        <taxon>Fungi</taxon>
        <taxon>Dikarya</taxon>
        <taxon>Ascomycota</taxon>
        <taxon>Pezizomycotina</taxon>
        <taxon>Sordariomycetes</taxon>
        <taxon>Sordariomycetidae</taxon>
        <taxon>Sordariales</taxon>
        <taxon>Schizotheciaceae</taxon>
        <taxon>Schizothecium</taxon>
    </lineage>
</organism>